<dbReference type="Pfam" id="PF00095">
    <property type="entry name" value="WAP"/>
    <property type="match status" value="2"/>
</dbReference>
<feature type="domain" description="WAP" evidence="2">
    <location>
        <begin position="80"/>
        <end position="113"/>
    </location>
</feature>
<feature type="compositionally biased region" description="Basic and acidic residues" evidence="1">
    <location>
        <begin position="115"/>
        <end position="125"/>
    </location>
</feature>
<keyword evidence="4" id="KW-1185">Reference proteome</keyword>
<reference evidence="3" key="1">
    <citation type="submission" date="2025-08" db="UniProtKB">
        <authorList>
            <consortium name="Ensembl"/>
        </authorList>
    </citation>
    <scope>IDENTIFICATION</scope>
</reference>
<name>A0A8C3IXS6_CHRPI</name>
<dbReference type="InterPro" id="IPR036645">
    <property type="entry name" value="Elafin-like_sf"/>
</dbReference>
<reference evidence="3" key="2">
    <citation type="submission" date="2025-09" db="UniProtKB">
        <authorList>
            <consortium name="Ensembl"/>
        </authorList>
    </citation>
    <scope>IDENTIFICATION</scope>
</reference>
<evidence type="ECO:0000256" key="1">
    <source>
        <dbReference type="SAM" id="MobiDB-lite"/>
    </source>
</evidence>
<dbReference type="GeneTree" id="ENSGT01020000231780"/>
<proteinExistence type="predicted"/>
<dbReference type="SUPFAM" id="SSF57256">
    <property type="entry name" value="Elafin-like"/>
    <property type="match status" value="1"/>
</dbReference>
<protein>
    <recommendedName>
        <fullName evidence="2">WAP domain-containing protein</fullName>
    </recommendedName>
</protein>
<evidence type="ECO:0000313" key="4">
    <source>
        <dbReference type="Proteomes" id="UP000694380"/>
    </source>
</evidence>
<organism evidence="3 4">
    <name type="scientific">Chrysemys picta bellii</name>
    <name type="common">Western painted turtle</name>
    <name type="synonym">Emys bellii</name>
    <dbReference type="NCBI Taxonomy" id="8478"/>
    <lineage>
        <taxon>Eukaryota</taxon>
        <taxon>Metazoa</taxon>
        <taxon>Chordata</taxon>
        <taxon>Craniata</taxon>
        <taxon>Vertebrata</taxon>
        <taxon>Euteleostomi</taxon>
        <taxon>Archelosauria</taxon>
        <taxon>Testudinata</taxon>
        <taxon>Testudines</taxon>
        <taxon>Cryptodira</taxon>
        <taxon>Durocryptodira</taxon>
        <taxon>Testudinoidea</taxon>
        <taxon>Emydidae</taxon>
        <taxon>Chrysemys</taxon>
    </lineage>
</organism>
<dbReference type="Ensembl" id="ENSCPBT00000046457.1">
    <property type="protein sequence ID" value="ENSCPBP00000039634.1"/>
    <property type="gene ID" value="ENSCPBG00000027293.1"/>
</dbReference>
<evidence type="ECO:0000313" key="3">
    <source>
        <dbReference type="Ensembl" id="ENSCPBP00000039634.1"/>
    </source>
</evidence>
<evidence type="ECO:0000259" key="2">
    <source>
        <dbReference type="Pfam" id="PF00095"/>
    </source>
</evidence>
<dbReference type="InterPro" id="IPR008197">
    <property type="entry name" value="WAP_dom"/>
</dbReference>
<dbReference type="Proteomes" id="UP000694380">
    <property type="component" value="Unplaced"/>
</dbReference>
<feature type="domain" description="WAP" evidence="2">
    <location>
        <begin position="30"/>
        <end position="71"/>
    </location>
</feature>
<dbReference type="GO" id="GO:0030414">
    <property type="term" value="F:peptidase inhibitor activity"/>
    <property type="evidence" value="ECO:0007669"/>
    <property type="project" value="InterPro"/>
</dbReference>
<accession>A0A8C3IXS6</accession>
<dbReference type="GO" id="GO:0005576">
    <property type="term" value="C:extracellular region"/>
    <property type="evidence" value="ECO:0007669"/>
    <property type="project" value="InterPro"/>
</dbReference>
<feature type="region of interest" description="Disordered" evidence="1">
    <location>
        <begin position="93"/>
        <end position="134"/>
    </location>
</feature>
<dbReference type="AlphaFoldDB" id="A0A8C3IXS6"/>
<sequence length="134" mass="14926">VLVPEARHLPPDRRDNVRFPLVQVLVRRGQGVCRGPEVLDPTQRRSNQCLDDHVCERHEKCCETGCRRECSEDKSGDGTTGPCVDECRADEECPKGQRCRSNGCGRVSHSCETPTPEHHKTEPRQRAPGLAGLS</sequence>
<dbReference type="Gene3D" id="4.10.75.10">
    <property type="entry name" value="Elafin-like"/>
    <property type="match status" value="2"/>
</dbReference>